<gene>
    <name evidence="1" type="ORF">BN146_01345</name>
</gene>
<dbReference type="InterPro" id="IPR006379">
    <property type="entry name" value="HAD-SF_hydro_IIB"/>
</dbReference>
<evidence type="ECO:0000313" key="1">
    <source>
        <dbReference type="EMBL" id="CCK82928.1"/>
    </source>
</evidence>
<dbReference type="SFLD" id="SFLDG01144">
    <property type="entry name" value="C2.B.4:_PGP_Like"/>
    <property type="match status" value="1"/>
</dbReference>
<dbReference type="Pfam" id="PF08282">
    <property type="entry name" value="Hydrolase_3"/>
    <property type="match status" value="1"/>
</dbReference>
<organism evidence="1 2">
    <name type="scientific">Lactobacillus equicursoris 66c</name>
    <dbReference type="NCBI Taxonomy" id="872326"/>
    <lineage>
        <taxon>Bacteria</taxon>
        <taxon>Bacillati</taxon>
        <taxon>Bacillota</taxon>
        <taxon>Bacilli</taxon>
        <taxon>Lactobacillales</taxon>
        <taxon>Lactobacillaceae</taxon>
        <taxon>Lactobacillus</taxon>
    </lineage>
</organism>
<dbReference type="InterPro" id="IPR000150">
    <property type="entry name" value="Cof"/>
</dbReference>
<dbReference type="Gene3D" id="3.40.50.1000">
    <property type="entry name" value="HAD superfamily/HAD-like"/>
    <property type="match status" value="1"/>
</dbReference>
<dbReference type="NCBIfam" id="TIGR00099">
    <property type="entry name" value="Cof-subfamily"/>
    <property type="match status" value="1"/>
</dbReference>
<dbReference type="AlphaFoldDB" id="K0NPX6"/>
<dbReference type="EC" id="3.1.3.-" evidence="1"/>
<evidence type="ECO:0000313" key="2">
    <source>
        <dbReference type="Proteomes" id="UP000009325"/>
    </source>
</evidence>
<dbReference type="SUPFAM" id="SSF56784">
    <property type="entry name" value="HAD-like"/>
    <property type="match status" value="1"/>
</dbReference>
<sequence>MKIKLIAVDLDGTLLTSRKKVSEKTLEALKKARKNGIYVVPLSGRPLPGVLKVFEPFDFAPDDNYAICYNGGLIQQLDGQVIYANPLSHENVQHMIALKRKGVFGPYFMDTKDFYVAPGASAFGVSFIAKARNMGVKKMEPGKKYEFIKGEFVSLPSKMKKFRASLSPETEKEFNISASGGQCLEFNTPDVSKGAALTQLLDLLNIPANEAMVFGDNNNDLSDFELPEVFKVAMGNAIPEIKERADYVTASNNQDGIAQAIEKFVDLQESKR</sequence>
<dbReference type="SFLD" id="SFLDS00003">
    <property type="entry name" value="Haloacid_Dehalogenase"/>
    <property type="match status" value="1"/>
</dbReference>
<dbReference type="Proteomes" id="UP000009325">
    <property type="component" value="Unassembled WGS sequence"/>
</dbReference>
<dbReference type="CDD" id="cd07516">
    <property type="entry name" value="HAD_Pase"/>
    <property type="match status" value="1"/>
</dbReference>
<accession>K0NPX6</accession>
<dbReference type="PANTHER" id="PTHR10000">
    <property type="entry name" value="PHOSPHOSERINE PHOSPHATASE"/>
    <property type="match status" value="1"/>
</dbReference>
<dbReference type="GO" id="GO:0016791">
    <property type="term" value="F:phosphatase activity"/>
    <property type="evidence" value="ECO:0007669"/>
    <property type="project" value="TreeGrafter"/>
</dbReference>
<protein>
    <submittedName>
        <fullName evidence="1">Phosphatase YidA</fullName>
        <ecNumber evidence="1">3.1.3.-</ecNumber>
    </submittedName>
</protein>
<dbReference type="PROSITE" id="PS01228">
    <property type="entry name" value="COF_1"/>
    <property type="match status" value="1"/>
</dbReference>
<dbReference type="GO" id="GO:0005829">
    <property type="term" value="C:cytosol"/>
    <property type="evidence" value="ECO:0007669"/>
    <property type="project" value="TreeGrafter"/>
</dbReference>
<keyword evidence="1" id="KW-0378">Hydrolase</keyword>
<dbReference type="InterPro" id="IPR023214">
    <property type="entry name" value="HAD_sf"/>
</dbReference>
<dbReference type="Gene3D" id="3.30.1240.10">
    <property type="match status" value="1"/>
</dbReference>
<dbReference type="GO" id="GO:0000287">
    <property type="term" value="F:magnesium ion binding"/>
    <property type="evidence" value="ECO:0007669"/>
    <property type="project" value="TreeGrafter"/>
</dbReference>
<dbReference type="NCBIfam" id="TIGR01484">
    <property type="entry name" value="HAD-SF-IIB"/>
    <property type="match status" value="1"/>
</dbReference>
<proteinExistence type="predicted"/>
<name>K0NPX6_9LACO</name>
<dbReference type="OrthoDB" id="9790031at2"/>
<dbReference type="RefSeq" id="WP_009557480.1">
    <property type="nucleotide sequence ID" value="NZ_CALZ01000025.1"/>
</dbReference>
<comment type="caution">
    <text evidence="1">The sequence shown here is derived from an EMBL/GenBank/DDBJ whole genome shotgun (WGS) entry which is preliminary data.</text>
</comment>
<dbReference type="InterPro" id="IPR036412">
    <property type="entry name" value="HAD-like_sf"/>
</dbReference>
<dbReference type="EMBL" id="CALZ01000025">
    <property type="protein sequence ID" value="CCK82928.1"/>
    <property type="molecule type" value="Genomic_DNA"/>
</dbReference>
<reference evidence="1 2" key="1">
    <citation type="submission" date="2012-08" db="EMBL/GenBank/DDBJ databases">
        <title>Draft Genome Sequences of Lactobacillus equicursoris CIP 110162T, isolated from thoroughbred racehorse feces and Lactobacillus sp. CRBIP 24.137 isolated from urine of human.</title>
        <authorList>
            <person name="Cousin S."/>
            <person name="Loux V."/>
            <person name="Ma L."/>
            <person name="Creno S."/>
            <person name="Clermont D."/>
            <person name="Bizet C."/>
            <person name="Bouchier C."/>
        </authorList>
    </citation>
    <scope>NUCLEOTIDE SEQUENCE [LARGE SCALE GENOMIC DNA]</scope>
    <source>
        <strain evidence="1 2">66c</strain>
    </source>
</reference>
<dbReference type="PANTHER" id="PTHR10000:SF8">
    <property type="entry name" value="HAD SUPERFAMILY HYDROLASE-LIKE, TYPE 3"/>
    <property type="match status" value="1"/>
</dbReference>
<dbReference type="SFLD" id="SFLDG01140">
    <property type="entry name" value="C2.B:_Phosphomannomutase_and_P"/>
    <property type="match status" value="1"/>
</dbReference>